<name>A0A6M2BVP6_9GAMM</name>
<keyword evidence="2 12" id="KW-0813">Transport</keyword>
<dbReference type="RefSeq" id="WP_166260859.1">
    <property type="nucleotide sequence ID" value="NZ_JAAMOW010000010.1"/>
</dbReference>
<dbReference type="PANTHER" id="PTHR32552:SF89">
    <property type="entry name" value="CATECHOLATE SIDEROPHORE RECEPTOR FIU"/>
    <property type="match status" value="1"/>
</dbReference>
<organism evidence="15 16">
    <name type="scientific">Solimonas terrae</name>
    <dbReference type="NCBI Taxonomy" id="1396819"/>
    <lineage>
        <taxon>Bacteria</taxon>
        <taxon>Pseudomonadati</taxon>
        <taxon>Pseudomonadota</taxon>
        <taxon>Gammaproteobacteria</taxon>
        <taxon>Nevskiales</taxon>
        <taxon>Nevskiaceae</taxon>
        <taxon>Solimonas</taxon>
    </lineage>
</organism>
<keyword evidence="16" id="KW-1185">Reference proteome</keyword>
<dbReference type="PROSITE" id="PS52016">
    <property type="entry name" value="TONB_DEPENDENT_REC_3"/>
    <property type="match status" value="1"/>
</dbReference>
<dbReference type="Pfam" id="PF00593">
    <property type="entry name" value="TonB_dep_Rec_b-barrel"/>
    <property type="match status" value="1"/>
</dbReference>
<sequence length="856" mass="93725">MRDAAICRGCAEARSGTTIIGTKAKQSLHRTAGACRALLLACAALCGAPAHADFEREQDFAIPPQSLATALTAFSEATHIQVVTAAANIDKLPSPGIAHRASAAVALAELLHGTPLLFEVVGADTVVIMAAADTPPAELGALDDVVVIGHGYTRASNTITPADIAAKAPGAPVQTFLDDLPGVNVQNSDPFGLYEYGNSVRVRGFGSEQLGVSLDGVPLDSYDQRDGSPPGRFVDSEDLSTVTIAQGSGDVMMPSYHALGGSVRYFTGDPAGQWNAHAQSSAGSNELLHAYARLDTPAWWAGGPIAAFSASRTRAVQFDNAKADMRVEHAAVKLQQLFASGRATLSYRYGKRNDHDMQSYDAQGHVASYFDLLETPTGDPERDALYYRYWTNSRVDQLLSLRVEQSPANGWLLEALPYYERKRGDGYAGVAPSAAMAQYALATDPDTGVAGRSDIEPYDGSGITERLETLSGDRGGVTLAATWEGRRHTVHFGGWYERYRFSQNRPLYNVDDQGRIETADLPIVDYYDRHFDSDVVQFYVKDGSRWLDDRLLIDLGFKGLHVDRSFDGIPNLDAFERDASEHLRRVDRDLFQPQIGLSYKLTIAHELFANYAENFSAAPRNALGSVTYEPQLAPETSRNVDLGIRRLGDRVNASASFYYIDYDHRILELTVADPYTISDEVYRNVGSVRTYGFELASLWKPQPALRLGATLSFNRSTFRDNYLRYDESAQSAALVAVAGKTVPDTPNLMATVNARYRHGRWSLQGDAKYTGRRYSTAVNDEHVAAYTTVDVAAACELLEPTAHLDSLQLQLQVYNLFDKRYVGYITPAEFVDNDNHGSYFLGAPRALYLGLSADFR</sequence>
<dbReference type="InterPro" id="IPR000531">
    <property type="entry name" value="Beta-barrel_TonB"/>
</dbReference>
<evidence type="ECO:0000256" key="13">
    <source>
        <dbReference type="RuleBase" id="RU003357"/>
    </source>
</evidence>
<protein>
    <submittedName>
        <fullName evidence="15">TonB-dependent receptor</fullName>
    </submittedName>
</protein>
<keyword evidence="9 13" id="KW-0798">TonB box</keyword>
<evidence type="ECO:0000256" key="5">
    <source>
        <dbReference type="ARBA" id="ARBA00022692"/>
    </source>
</evidence>
<keyword evidence="3 12" id="KW-1134">Transmembrane beta strand</keyword>
<feature type="domain" description="Secretin/TonB short N-terminal" evidence="14">
    <location>
        <begin position="80"/>
        <end position="131"/>
    </location>
</feature>
<dbReference type="InterPro" id="IPR011662">
    <property type="entry name" value="Secretin/TonB_short_N"/>
</dbReference>
<dbReference type="InterPro" id="IPR012910">
    <property type="entry name" value="Plug_dom"/>
</dbReference>
<dbReference type="Proteomes" id="UP000472676">
    <property type="component" value="Unassembled WGS sequence"/>
</dbReference>
<dbReference type="Gene3D" id="3.55.50.30">
    <property type="match status" value="1"/>
</dbReference>
<evidence type="ECO:0000313" key="16">
    <source>
        <dbReference type="Proteomes" id="UP000472676"/>
    </source>
</evidence>
<keyword evidence="7" id="KW-0408">Iron</keyword>
<keyword evidence="4" id="KW-0410">Iron transport</keyword>
<keyword evidence="8" id="KW-0406">Ion transport</keyword>
<gene>
    <name evidence="15" type="ORF">G7Y85_18260</name>
</gene>
<dbReference type="PANTHER" id="PTHR32552">
    <property type="entry name" value="FERRICHROME IRON RECEPTOR-RELATED"/>
    <property type="match status" value="1"/>
</dbReference>
<proteinExistence type="inferred from homology"/>
<keyword evidence="6" id="KW-0732">Signal</keyword>
<evidence type="ECO:0000256" key="8">
    <source>
        <dbReference type="ARBA" id="ARBA00023065"/>
    </source>
</evidence>
<comment type="caution">
    <text evidence="15">The sequence shown here is derived from an EMBL/GenBank/DDBJ whole genome shotgun (WGS) entry which is preliminary data.</text>
</comment>
<evidence type="ECO:0000256" key="12">
    <source>
        <dbReference type="PROSITE-ProRule" id="PRU01360"/>
    </source>
</evidence>
<evidence type="ECO:0000256" key="11">
    <source>
        <dbReference type="ARBA" id="ARBA00023237"/>
    </source>
</evidence>
<dbReference type="SMART" id="SM00965">
    <property type="entry name" value="STN"/>
    <property type="match status" value="1"/>
</dbReference>
<keyword evidence="10 12" id="KW-0472">Membrane</keyword>
<keyword evidence="15" id="KW-0675">Receptor</keyword>
<evidence type="ECO:0000256" key="4">
    <source>
        <dbReference type="ARBA" id="ARBA00022496"/>
    </source>
</evidence>
<dbReference type="InterPro" id="IPR039426">
    <property type="entry name" value="TonB-dep_rcpt-like"/>
</dbReference>
<accession>A0A6M2BVP6</accession>
<evidence type="ECO:0000256" key="2">
    <source>
        <dbReference type="ARBA" id="ARBA00022448"/>
    </source>
</evidence>
<dbReference type="Gene3D" id="2.170.130.10">
    <property type="entry name" value="TonB-dependent receptor, plug domain"/>
    <property type="match status" value="1"/>
</dbReference>
<evidence type="ECO:0000256" key="9">
    <source>
        <dbReference type="ARBA" id="ARBA00023077"/>
    </source>
</evidence>
<evidence type="ECO:0000256" key="1">
    <source>
        <dbReference type="ARBA" id="ARBA00004571"/>
    </source>
</evidence>
<reference evidence="15 16" key="1">
    <citation type="journal article" date="2014" name="Int. J. Syst. Evol. Microbiol.">
        <title>Solimonas terrae sp. nov., isolated from soil.</title>
        <authorList>
            <person name="Kim S.J."/>
            <person name="Moon J.Y."/>
            <person name="Weon H.Y."/>
            <person name="Ahn J.H."/>
            <person name="Chen W.M."/>
            <person name="Kwon S.W."/>
        </authorList>
    </citation>
    <scope>NUCLEOTIDE SEQUENCE [LARGE SCALE GENOMIC DNA]</scope>
    <source>
        <strain evidence="15 16">KIS83-12</strain>
    </source>
</reference>
<dbReference type="Pfam" id="PF07715">
    <property type="entry name" value="Plug"/>
    <property type="match status" value="1"/>
</dbReference>
<dbReference type="GO" id="GO:0015344">
    <property type="term" value="F:siderophore uptake transmembrane transporter activity"/>
    <property type="evidence" value="ECO:0007669"/>
    <property type="project" value="TreeGrafter"/>
</dbReference>
<comment type="subcellular location">
    <subcellularLocation>
        <location evidence="1 12">Cell outer membrane</location>
        <topology evidence="1 12">Multi-pass membrane protein</topology>
    </subcellularLocation>
</comment>
<evidence type="ECO:0000259" key="14">
    <source>
        <dbReference type="SMART" id="SM00965"/>
    </source>
</evidence>
<dbReference type="Gene3D" id="2.40.170.20">
    <property type="entry name" value="TonB-dependent receptor, beta-barrel domain"/>
    <property type="match status" value="1"/>
</dbReference>
<dbReference type="InterPro" id="IPR036942">
    <property type="entry name" value="Beta-barrel_TonB_sf"/>
</dbReference>
<evidence type="ECO:0000256" key="7">
    <source>
        <dbReference type="ARBA" id="ARBA00023004"/>
    </source>
</evidence>
<keyword evidence="11 12" id="KW-0998">Cell outer membrane</keyword>
<evidence type="ECO:0000256" key="3">
    <source>
        <dbReference type="ARBA" id="ARBA00022452"/>
    </source>
</evidence>
<comment type="similarity">
    <text evidence="12 13">Belongs to the TonB-dependent receptor family.</text>
</comment>
<dbReference type="SUPFAM" id="SSF56935">
    <property type="entry name" value="Porins"/>
    <property type="match status" value="1"/>
</dbReference>
<evidence type="ECO:0000313" key="15">
    <source>
        <dbReference type="EMBL" id="NGY06722.1"/>
    </source>
</evidence>
<keyword evidence="5 12" id="KW-0812">Transmembrane</keyword>
<dbReference type="InterPro" id="IPR037066">
    <property type="entry name" value="Plug_dom_sf"/>
</dbReference>
<evidence type="ECO:0000256" key="6">
    <source>
        <dbReference type="ARBA" id="ARBA00022729"/>
    </source>
</evidence>
<evidence type="ECO:0000256" key="10">
    <source>
        <dbReference type="ARBA" id="ARBA00023136"/>
    </source>
</evidence>
<dbReference type="AlphaFoldDB" id="A0A6M2BVP6"/>
<dbReference type="EMBL" id="JAAMOW010000010">
    <property type="protein sequence ID" value="NGY06722.1"/>
    <property type="molecule type" value="Genomic_DNA"/>
</dbReference>
<dbReference type="GO" id="GO:0009279">
    <property type="term" value="C:cell outer membrane"/>
    <property type="evidence" value="ECO:0007669"/>
    <property type="project" value="UniProtKB-SubCell"/>
</dbReference>